<keyword evidence="4" id="KW-1185">Reference proteome</keyword>
<dbReference type="RefSeq" id="WP_091399906.1">
    <property type="nucleotide sequence ID" value="NZ_FNQY01000019.1"/>
</dbReference>
<dbReference type="AlphaFoldDB" id="A0A1H4B9M5"/>
<dbReference type="GO" id="GO:0046872">
    <property type="term" value="F:metal ion binding"/>
    <property type="evidence" value="ECO:0007669"/>
    <property type="project" value="InterPro"/>
</dbReference>
<dbReference type="PANTHER" id="PTHR11851:SF224">
    <property type="entry name" value="PROCESSING PROTEASE"/>
    <property type="match status" value="1"/>
</dbReference>
<proteinExistence type="predicted"/>
<protein>
    <submittedName>
        <fullName evidence="3">Predicted Zn-dependent peptidase</fullName>
    </submittedName>
</protein>
<dbReference type="PANTHER" id="PTHR11851">
    <property type="entry name" value="METALLOPROTEASE"/>
    <property type="match status" value="1"/>
</dbReference>
<sequence length="694" mass="75119">MRKIFFLVAGALMMSGSFAQNIDRTVPPKPGPAPVIKLKDPVVYTLKNGIKVLVVEDHRVPTVSASYYIYTGPIKEGEKAGVMGLMGGMLNEGTQHLTKAAFDLAAEQDGTNISLNSNGGSVGALTRYFDKGLGLLSDGLRNPAMQPGSFDKLKKQELSSLKIGEKSINTIASNVTGALAYGKESPLGEFETSASVENIQLSDVKDFYQKYITPSNGYLTIIGDIQPEDAHKLAEKYFGDWTGSSITVSKIAAVSNPATTEIDLIDVPSAVQSVINVTNVISLPIDHPDYFSTLIANQILGGGADAYLFKDIREKHGFTYGAYSSVSGNVHQTRFNATASVRNEVTDSSVMLFMQNIDKIRNQKVDADLLRDTKAAFNGNFALGTENIARIASFARNIMIYHLPKDYYKTYLQKINAVTAEDVQNAAKKYFNYGNTRIVIAGKADSIKAGLTKLGYPVKLYDKDANPVSAADAAAANKPAAAAGDIINRYLEAIGGKEAVSKLNSTMATGTMSVQGMEMPITIKTMAPNKESMEVSMNGQVVSKSVFNGTTGYQLQMGQKKDLSEQDKAKYKDAKALIPQLYYLDGTYKLVPGKVVKINDKDANQLTVTGPSGKSTVEYYDVASGFLVRSEASSEMQGQSIQIKTDFSDYKKIGDVFLNQAQTMTITAPQGSQEMSIKFTDYKVNEGVTEADFN</sequence>
<dbReference type="OrthoDB" id="9811314at2"/>
<organism evidence="3 4">
    <name type="scientific">Arachidicoccus rhizosphaerae</name>
    <dbReference type="NCBI Taxonomy" id="551991"/>
    <lineage>
        <taxon>Bacteria</taxon>
        <taxon>Pseudomonadati</taxon>
        <taxon>Bacteroidota</taxon>
        <taxon>Chitinophagia</taxon>
        <taxon>Chitinophagales</taxon>
        <taxon>Chitinophagaceae</taxon>
        <taxon>Arachidicoccus</taxon>
    </lineage>
</organism>
<dbReference type="Pfam" id="PF05193">
    <property type="entry name" value="Peptidase_M16_C"/>
    <property type="match status" value="1"/>
</dbReference>
<dbReference type="InterPro" id="IPR050361">
    <property type="entry name" value="MPP/UQCRC_Complex"/>
</dbReference>
<dbReference type="EMBL" id="FNQY01000019">
    <property type="protein sequence ID" value="SEA44840.1"/>
    <property type="molecule type" value="Genomic_DNA"/>
</dbReference>
<keyword evidence="1" id="KW-0732">Signal</keyword>
<evidence type="ECO:0000313" key="3">
    <source>
        <dbReference type="EMBL" id="SEA44840.1"/>
    </source>
</evidence>
<evidence type="ECO:0000259" key="2">
    <source>
        <dbReference type="Pfam" id="PF05193"/>
    </source>
</evidence>
<dbReference type="InterPro" id="IPR011249">
    <property type="entry name" value="Metalloenz_LuxS/M16"/>
</dbReference>
<dbReference type="InterPro" id="IPR007863">
    <property type="entry name" value="Peptidase_M16_C"/>
</dbReference>
<gene>
    <name evidence="3" type="ORF">SAMN05192529_11937</name>
</gene>
<feature type="chain" id="PRO_5011496438" evidence="1">
    <location>
        <begin position="20"/>
        <end position="694"/>
    </location>
</feature>
<dbReference type="Proteomes" id="UP000199041">
    <property type="component" value="Unassembled WGS sequence"/>
</dbReference>
<reference evidence="3 4" key="1">
    <citation type="submission" date="2016-10" db="EMBL/GenBank/DDBJ databases">
        <authorList>
            <person name="de Groot N.N."/>
        </authorList>
    </citation>
    <scope>NUCLEOTIDE SEQUENCE [LARGE SCALE GENOMIC DNA]</scope>
    <source>
        <strain evidence="3 4">Vu-144</strain>
    </source>
</reference>
<feature type="domain" description="Peptidase M16 C-terminal" evidence="2">
    <location>
        <begin position="198"/>
        <end position="376"/>
    </location>
</feature>
<name>A0A1H4B9M5_9BACT</name>
<dbReference type="SUPFAM" id="SSF63411">
    <property type="entry name" value="LuxS/MPP-like metallohydrolase"/>
    <property type="match status" value="2"/>
</dbReference>
<dbReference type="STRING" id="551991.SAMN05192529_11937"/>
<dbReference type="Gene3D" id="3.30.830.10">
    <property type="entry name" value="Metalloenzyme, LuxS/M16 peptidase-like"/>
    <property type="match status" value="2"/>
</dbReference>
<evidence type="ECO:0000256" key="1">
    <source>
        <dbReference type="SAM" id="SignalP"/>
    </source>
</evidence>
<feature type="signal peptide" evidence="1">
    <location>
        <begin position="1"/>
        <end position="19"/>
    </location>
</feature>
<accession>A0A1H4B9M5</accession>
<evidence type="ECO:0000313" key="4">
    <source>
        <dbReference type="Proteomes" id="UP000199041"/>
    </source>
</evidence>